<dbReference type="GeneID" id="63688315"/>
<feature type="compositionally biased region" description="Low complexity" evidence="1">
    <location>
        <begin position="205"/>
        <end position="219"/>
    </location>
</feature>
<dbReference type="Proteomes" id="UP000030653">
    <property type="component" value="Unassembled WGS sequence"/>
</dbReference>
<feature type="region of interest" description="Disordered" evidence="1">
    <location>
        <begin position="1"/>
        <end position="153"/>
    </location>
</feature>
<feature type="region of interest" description="Disordered" evidence="1">
    <location>
        <begin position="195"/>
        <end position="281"/>
    </location>
</feature>
<feature type="compositionally biased region" description="Polar residues" evidence="1">
    <location>
        <begin position="262"/>
        <end position="281"/>
    </location>
</feature>
<proteinExistence type="predicted"/>
<feature type="compositionally biased region" description="Polar residues" evidence="1">
    <location>
        <begin position="124"/>
        <end position="139"/>
    </location>
</feature>
<feature type="compositionally biased region" description="Basic and acidic residues" evidence="1">
    <location>
        <begin position="52"/>
        <end position="92"/>
    </location>
</feature>
<dbReference type="RefSeq" id="XP_040626829.1">
    <property type="nucleotide sequence ID" value="XM_040773253.1"/>
</dbReference>
<feature type="compositionally biased region" description="Basic and acidic residues" evidence="1">
    <location>
        <begin position="100"/>
        <end position="123"/>
    </location>
</feature>
<gene>
    <name evidence="2" type="ORF">DACRYDRAFT_23472</name>
</gene>
<evidence type="ECO:0000313" key="2">
    <source>
        <dbReference type="EMBL" id="EJT99931.1"/>
    </source>
</evidence>
<reference evidence="2 3" key="1">
    <citation type="journal article" date="2012" name="Science">
        <title>The Paleozoic origin of enzymatic lignin decomposition reconstructed from 31 fungal genomes.</title>
        <authorList>
            <person name="Floudas D."/>
            <person name="Binder M."/>
            <person name="Riley R."/>
            <person name="Barry K."/>
            <person name="Blanchette R.A."/>
            <person name="Henrissat B."/>
            <person name="Martinez A.T."/>
            <person name="Otillar R."/>
            <person name="Spatafora J.W."/>
            <person name="Yadav J.S."/>
            <person name="Aerts A."/>
            <person name="Benoit I."/>
            <person name="Boyd A."/>
            <person name="Carlson A."/>
            <person name="Copeland A."/>
            <person name="Coutinho P.M."/>
            <person name="de Vries R.P."/>
            <person name="Ferreira P."/>
            <person name="Findley K."/>
            <person name="Foster B."/>
            <person name="Gaskell J."/>
            <person name="Glotzer D."/>
            <person name="Gorecki P."/>
            <person name="Heitman J."/>
            <person name="Hesse C."/>
            <person name="Hori C."/>
            <person name="Igarashi K."/>
            <person name="Jurgens J.A."/>
            <person name="Kallen N."/>
            <person name="Kersten P."/>
            <person name="Kohler A."/>
            <person name="Kuees U."/>
            <person name="Kumar T.K.A."/>
            <person name="Kuo A."/>
            <person name="LaButti K."/>
            <person name="Larrondo L.F."/>
            <person name="Lindquist E."/>
            <person name="Ling A."/>
            <person name="Lombard V."/>
            <person name="Lucas S."/>
            <person name="Lundell T."/>
            <person name="Martin R."/>
            <person name="McLaughlin D.J."/>
            <person name="Morgenstern I."/>
            <person name="Morin E."/>
            <person name="Murat C."/>
            <person name="Nagy L.G."/>
            <person name="Nolan M."/>
            <person name="Ohm R.A."/>
            <person name="Patyshakuliyeva A."/>
            <person name="Rokas A."/>
            <person name="Ruiz-Duenas F.J."/>
            <person name="Sabat G."/>
            <person name="Salamov A."/>
            <person name="Samejima M."/>
            <person name="Schmutz J."/>
            <person name="Slot J.C."/>
            <person name="St John F."/>
            <person name="Stenlid J."/>
            <person name="Sun H."/>
            <person name="Sun S."/>
            <person name="Syed K."/>
            <person name="Tsang A."/>
            <person name="Wiebenga A."/>
            <person name="Young D."/>
            <person name="Pisabarro A."/>
            <person name="Eastwood D.C."/>
            <person name="Martin F."/>
            <person name="Cullen D."/>
            <person name="Grigoriev I.V."/>
            <person name="Hibbett D.S."/>
        </authorList>
    </citation>
    <scope>NUCLEOTIDE SEQUENCE [LARGE SCALE GENOMIC DNA]</scope>
    <source>
        <strain evidence="2 3">DJM-731 SS1</strain>
    </source>
</reference>
<accession>M5G216</accession>
<protein>
    <submittedName>
        <fullName evidence="2">Uncharacterized protein</fullName>
    </submittedName>
</protein>
<organism evidence="2 3">
    <name type="scientific">Dacryopinax primogenitus (strain DJM 731)</name>
    <name type="common">Brown rot fungus</name>
    <dbReference type="NCBI Taxonomy" id="1858805"/>
    <lineage>
        <taxon>Eukaryota</taxon>
        <taxon>Fungi</taxon>
        <taxon>Dikarya</taxon>
        <taxon>Basidiomycota</taxon>
        <taxon>Agaricomycotina</taxon>
        <taxon>Dacrymycetes</taxon>
        <taxon>Dacrymycetales</taxon>
        <taxon>Dacrymycetaceae</taxon>
        <taxon>Dacryopinax</taxon>
    </lineage>
</organism>
<sequence length="389" mass="42826">MTRKRSISQHVPVAKLRQLQRDAEEERERLMRKDQQVKNEQTGFGLLRYRSRKESKEGSVERKESKGKGKDKEVERKSWDDETARDLRERTDSVITSVVDGRRDALGRRESTMNGEPRQRRISSDNISPPRQMAPQYQNSRRERPPYVRKRSTSIDSVLNAAARTSEYYGYGARPLVEQPAYSYSSYPNGANTWSASHAPPRYTPVPVSSLTSSRSMSRQPGYTPMTAGEFRSRRLSTGSRGMERSVSQAPLPAPERPPIGGSNSSPPAVTRSTSTKAGAGSGYTSFSISTGQVNGNGVPHGAAFVPGNGSATTDTNAAARRVIPAPNMDWMKFTDPAPSSTFVASYSNGTQSAYGPPRSSYYTNTGFSSADYWNSYARGVPPVAGREN</sequence>
<dbReference type="EMBL" id="JH795868">
    <property type="protein sequence ID" value="EJT99931.1"/>
    <property type="molecule type" value="Genomic_DNA"/>
</dbReference>
<dbReference type="HOGENOM" id="CLU_709846_0_0_1"/>
<evidence type="ECO:0000256" key="1">
    <source>
        <dbReference type="SAM" id="MobiDB-lite"/>
    </source>
</evidence>
<feature type="compositionally biased region" description="Basic and acidic residues" evidence="1">
    <location>
        <begin position="19"/>
        <end position="37"/>
    </location>
</feature>
<dbReference type="AlphaFoldDB" id="M5G216"/>
<keyword evidence="3" id="KW-1185">Reference proteome</keyword>
<evidence type="ECO:0000313" key="3">
    <source>
        <dbReference type="Proteomes" id="UP000030653"/>
    </source>
</evidence>
<name>M5G216_DACPD</name>